<dbReference type="EMBL" id="QXFU01000463">
    <property type="protein sequence ID" value="KAE9032932.1"/>
    <property type="molecule type" value="Genomic_DNA"/>
</dbReference>
<evidence type="ECO:0000256" key="1">
    <source>
        <dbReference type="SAM" id="MobiDB-lite"/>
    </source>
</evidence>
<keyword evidence="4" id="KW-1185">Reference proteome</keyword>
<dbReference type="EMBL" id="QXFT01000453">
    <property type="protein sequence ID" value="KAE9343545.1"/>
    <property type="molecule type" value="Genomic_DNA"/>
</dbReference>
<comment type="caution">
    <text evidence="3">The sequence shown here is derived from an EMBL/GenBank/DDBJ whole genome shotgun (WGS) entry which is preliminary data.</text>
</comment>
<accession>A0A6A4FFS1</accession>
<proteinExistence type="predicted"/>
<feature type="compositionally biased region" description="Acidic residues" evidence="1">
    <location>
        <begin position="19"/>
        <end position="28"/>
    </location>
</feature>
<name>A0A6A4FFS1_9STRA</name>
<reference evidence="3 4" key="1">
    <citation type="submission" date="2018-08" db="EMBL/GenBank/DDBJ databases">
        <title>Genomic investigation of the strawberry pathogen Phytophthora fragariae indicates pathogenicity is determined by transcriptional variation in three key races.</title>
        <authorList>
            <person name="Adams T.M."/>
            <person name="Armitage A.D."/>
            <person name="Sobczyk M.K."/>
            <person name="Bates H.J."/>
            <person name="Dunwell J.M."/>
            <person name="Nellist C.F."/>
            <person name="Harrison R.J."/>
        </authorList>
    </citation>
    <scope>NUCLEOTIDE SEQUENCE [LARGE SCALE GENOMIC DNA]</scope>
    <source>
        <strain evidence="2 5">SCRP324</strain>
        <strain evidence="3 4">SCRP333</strain>
    </source>
</reference>
<protein>
    <submittedName>
        <fullName evidence="3">Uncharacterized protein</fullName>
    </submittedName>
</protein>
<dbReference type="AlphaFoldDB" id="A0A6A4FFS1"/>
<organism evidence="3 4">
    <name type="scientific">Phytophthora rubi</name>
    <dbReference type="NCBI Taxonomy" id="129364"/>
    <lineage>
        <taxon>Eukaryota</taxon>
        <taxon>Sar</taxon>
        <taxon>Stramenopiles</taxon>
        <taxon>Oomycota</taxon>
        <taxon>Peronosporomycetes</taxon>
        <taxon>Peronosporales</taxon>
        <taxon>Peronosporaceae</taxon>
        <taxon>Phytophthora</taxon>
    </lineage>
</organism>
<evidence type="ECO:0000313" key="3">
    <source>
        <dbReference type="EMBL" id="KAE9343545.1"/>
    </source>
</evidence>
<sequence>MSQIEVGKLPEDRGRDDASGEDEQTGEGEDGRHQGKETRGHGAVRRKTRGEGGEVQV</sequence>
<feature type="compositionally biased region" description="Basic and acidic residues" evidence="1">
    <location>
        <begin position="29"/>
        <end position="40"/>
    </location>
</feature>
<dbReference type="Proteomes" id="UP000435112">
    <property type="component" value="Unassembled WGS sequence"/>
</dbReference>
<evidence type="ECO:0000313" key="4">
    <source>
        <dbReference type="Proteomes" id="UP000434957"/>
    </source>
</evidence>
<feature type="compositionally biased region" description="Basic and acidic residues" evidence="1">
    <location>
        <begin position="8"/>
        <end position="18"/>
    </location>
</feature>
<evidence type="ECO:0000313" key="2">
    <source>
        <dbReference type="EMBL" id="KAE9032932.1"/>
    </source>
</evidence>
<feature type="region of interest" description="Disordered" evidence="1">
    <location>
        <begin position="1"/>
        <end position="57"/>
    </location>
</feature>
<dbReference type="Proteomes" id="UP000434957">
    <property type="component" value="Unassembled WGS sequence"/>
</dbReference>
<evidence type="ECO:0000313" key="5">
    <source>
        <dbReference type="Proteomes" id="UP000435112"/>
    </source>
</evidence>
<gene>
    <name evidence="2" type="ORF">PR002_g8935</name>
    <name evidence="3" type="ORF">PR003_g8922</name>
</gene>